<dbReference type="EMBL" id="JAWWNJ010000112">
    <property type="protein sequence ID" value="KAK6992179.1"/>
    <property type="molecule type" value="Genomic_DNA"/>
</dbReference>
<reference evidence="7 8" key="1">
    <citation type="journal article" date="2024" name="J Genomics">
        <title>Draft genome sequencing and assembly of Favolaschia claudopus CIRM-BRFM 2984 isolated from oak limbs.</title>
        <authorList>
            <person name="Navarro D."/>
            <person name="Drula E."/>
            <person name="Chaduli D."/>
            <person name="Cazenave R."/>
            <person name="Ahrendt S."/>
            <person name="Wang J."/>
            <person name="Lipzen A."/>
            <person name="Daum C."/>
            <person name="Barry K."/>
            <person name="Grigoriev I.V."/>
            <person name="Favel A."/>
            <person name="Rosso M.N."/>
            <person name="Martin F."/>
        </authorList>
    </citation>
    <scope>NUCLEOTIDE SEQUENCE [LARGE SCALE GENOMIC DNA]</scope>
    <source>
        <strain evidence="7 8">CIRM-BRFM 2984</strain>
    </source>
</reference>
<dbReference type="Pfam" id="PF13445">
    <property type="entry name" value="zf-RING_UBOX"/>
    <property type="match status" value="1"/>
</dbReference>
<evidence type="ECO:0000256" key="1">
    <source>
        <dbReference type="ARBA" id="ARBA00022723"/>
    </source>
</evidence>
<dbReference type="InterPro" id="IPR001841">
    <property type="entry name" value="Znf_RING"/>
</dbReference>
<proteinExistence type="predicted"/>
<evidence type="ECO:0000256" key="4">
    <source>
        <dbReference type="PROSITE-ProRule" id="PRU00175"/>
    </source>
</evidence>
<feature type="compositionally biased region" description="Low complexity" evidence="5">
    <location>
        <begin position="1"/>
        <end position="15"/>
    </location>
</feature>
<organism evidence="7 8">
    <name type="scientific">Favolaschia claudopus</name>
    <dbReference type="NCBI Taxonomy" id="2862362"/>
    <lineage>
        <taxon>Eukaryota</taxon>
        <taxon>Fungi</taxon>
        <taxon>Dikarya</taxon>
        <taxon>Basidiomycota</taxon>
        <taxon>Agaricomycotina</taxon>
        <taxon>Agaricomycetes</taxon>
        <taxon>Agaricomycetidae</taxon>
        <taxon>Agaricales</taxon>
        <taxon>Marasmiineae</taxon>
        <taxon>Mycenaceae</taxon>
        <taxon>Favolaschia</taxon>
    </lineage>
</organism>
<evidence type="ECO:0000256" key="3">
    <source>
        <dbReference type="ARBA" id="ARBA00022833"/>
    </source>
</evidence>
<feature type="compositionally biased region" description="Low complexity" evidence="5">
    <location>
        <begin position="56"/>
        <end position="74"/>
    </location>
</feature>
<keyword evidence="8" id="KW-1185">Reference proteome</keyword>
<feature type="domain" description="RING-type" evidence="6">
    <location>
        <begin position="163"/>
        <end position="215"/>
    </location>
</feature>
<evidence type="ECO:0000256" key="2">
    <source>
        <dbReference type="ARBA" id="ARBA00022771"/>
    </source>
</evidence>
<dbReference type="AlphaFoldDB" id="A0AAV9ZT97"/>
<accession>A0AAV9ZT97</accession>
<dbReference type="InterPro" id="IPR013083">
    <property type="entry name" value="Znf_RING/FYVE/PHD"/>
</dbReference>
<keyword evidence="3" id="KW-0862">Zinc</keyword>
<dbReference type="Gene3D" id="3.30.40.10">
    <property type="entry name" value="Zinc/RING finger domain, C3HC4 (zinc finger)"/>
    <property type="match status" value="1"/>
</dbReference>
<dbReference type="SMART" id="SM00184">
    <property type="entry name" value="RING"/>
    <property type="match status" value="1"/>
</dbReference>
<dbReference type="PROSITE" id="PS00518">
    <property type="entry name" value="ZF_RING_1"/>
    <property type="match status" value="1"/>
</dbReference>
<keyword evidence="2 4" id="KW-0863">Zinc-finger</keyword>
<evidence type="ECO:0000313" key="8">
    <source>
        <dbReference type="Proteomes" id="UP001362999"/>
    </source>
</evidence>
<dbReference type="GO" id="GO:0008270">
    <property type="term" value="F:zinc ion binding"/>
    <property type="evidence" value="ECO:0007669"/>
    <property type="project" value="UniProtKB-KW"/>
</dbReference>
<protein>
    <submittedName>
        <fullName evidence="7">RING finger domain-containing protein</fullName>
    </submittedName>
</protein>
<dbReference type="Proteomes" id="UP001362999">
    <property type="component" value="Unassembled WGS sequence"/>
</dbReference>
<name>A0AAV9ZT97_9AGAR</name>
<sequence length="359" mass="40460">MARTTRTTAAPTSAPRTRRSTRLNNQELKNHAIVEIQRPIKTTTTKRRTRRPPAPLDSSSSSSTLCSSETMDSSNTKPFILATHTNHGRSYPRRSTRITPTELLRRESALEIREVECHRRQVELDARATSLAQREDEARALVQGVAIRESKATLAQLEEHFTCALCYDIMAQPYSLNPGQCGHTFCALCILRHFFSRLHKACGGWHESVDCPMCRSLLVITPERAPRLDITFPFVPNRTAAALCESMVEKLSQQCAAASNGSSLIVKREESVVNWSGSESLLCDVERAARRKGKGKLDDEDEMDIELDAELVGWREGGNSRTEWLKKDREGKKEMLNLFTQWTTMGSQEFILLKQRLGV</sequence>
<dbReference type="InterPro" id="IPR027370">
    <property type="entry name" value="Znf-RING_euk"/>
</dbReference>
<dbReference type="SUPFAM" id="SSF57850">
    <property type="entry name" value="RING/U-box"/>
    <property type="match status" value="1"/>
</dbReference>
<dbReference type="InterPro" id="IPR017907">
    <property type="entry name" value="Znf_RING_CS"/>
</dbReference>
<comment type="caution">
    <text evidence="7">The sequence shown here is derived from an EMBL/GenBank/DDBJ whole genome shotgun (WGS) entry which is preliminary data.</text>
</comment>
<feature type="region of interest" description="Disordered" evidence="5">
    <location>
        <begin position="1"/>
        <end position="77"/>
    </location>
</feature>
<evidence type="ECO:0000313" key="7">
    <source>
        <dbReference type="EMBL" id="KAK6992179.1"/>
    </source>
</evidence>
<evidence type="ECO:0000259" key="6">
    <source>
        <dbReference type="PROSITE" id="PS50089"/>
    </source>
</evidence>
<keyword evidence="1" id="KW-0479">Metal-binding</keyword>
<evidence type="ECO:0000256" key="5">
    <source>
        <dbReference type="SAM" id="MobiDB-lite"/>
    </source>
</evidence>
<gene>
    <name evidence="7" type="ORF">R3P38DRAFT_207585</name>
</gene>
<dbReference type="PROSITE" id="PS50089">
    <property type="entry name" value="ZF_RING_2"/>
    <property type="match status" value="1"/>
</dbReference>